<organism evidence="1 2">
    <name type="scientific">Tunturiibacter gelidiferens</name>
    <dbReference type="NCBI Taxonomy" id="3069689"/>
    <lineage>
        <taxon>Bacteria</taxon>
        <taxon>Pseudomonadati</taxon>
        <taxon>Acidobacteriota</taxon>
        <taxon>Terriglobia</taxon>
        <taxon>Terriglobales</taxon>
        <taxon>Acidobacteriaceae</taxon>
        <taxon>Tunturiibacter</taxon>
    </lineage>
</organism>
<protein>
    <submittedName>
        <fullName evidence="1">Uncharacterized protein</fullName>
    </submittedName>
</protein>
<gene>
    <name evidence="1" type="ORF">HDF14_000071</name>
</gene>
<proteinExistence type="predicted"/>
<keyword evidence="2" id="KW-1185">Reference proteome</keyword>
<reference evidence="1 2" key="1">
    <citation type="submission" date="2020-08" db="EMBL/GenBank/DDBJ databases">
        <title>Genomic Encyclopedia of Type Strains, Phase IV (KMG-V): Genome sequencing to study the core and pangenomes of soil and plant-associated prokaryotes.</title>
        <authorList>
            <person name="Whitman W."/>
        </authorList>
    </citation>
    <scope>NUCLEOTIDE SEQUENCE [LARGE SCALE GENOMIC DNA]</scope>
    <source>
        <strain evidence="1 2">X5P2</strain>
    </source>
</reference>
<dbReference type="EMBL" id="JACHEB010000001">
    <property type="protein sequence ID" value="MBB5326477.1"/>
    <property type="molecule type" value="Genomic_DNA"/>
</dbReference>
<dbReference type="RefSeq" id="WP_183972462.1">
    <property type="nucleotide sequence ID" value="NZ_JACHEB010000001.1"/>
</dbReference>
<evidence type="ECO:0000313" key="1">
    <source>
        <dbReference type="EMBL" id="MBB5326477.1"/>
    </source>
</evidence>
<dbReference type="Proteomes" id="UP000535182">
    <property type="component" value="Unassembled WGS sequence"/>
</dbReference>
<dbReference type="AlphaFoldDB" id="A0A9X0Q9W1"/>
<evidence type="ECO:0000313" key="2">
    <source>
        <dbReference type="Proteomes" id="UP000535182"/>
    </source>
</evidence>
<comment type="caution">
    <text evidence="1">The sequence shown here is derived from an EMBL/GenBank/DDBJ whole genome shotgun (WGS) entry which is preliminary data.</text>
</comment>
<name>A0A9X0Q9W1_9BACT</name>
<sequence>METAICRHIKTNGRRCKSPSLGLSAFCYFHSRLLRRHKHLIETAPVLSANHPNPSASPTETPQYLPEAVPLELDLPPLEDVESIQVSISLLVAALARNRLDSKRAAVLLYGLQLASTNARSVTIEPAANSIVRTLTRTKSGLDLAVDGTSSQPRT</sequence>
<accession>A0A9X0Q9W1</accession>